<name>A0A6J5S6W3_9CAUD</name>
<sequence length="67" mass="7745">MEILHYVSIQIKKTSKEGKEYVFSFFIPNGTTWGDSIDAAYEVLEEVHKESKRAIEQVKPIKTEVVE</sequence>
<protein>
    <submittedName>
        <fullName evidence="2">Uncharacterized protein</fullName>
    </submittedName>
</protein>
<gene>
    <name evidence="1" type="ORF">UFOVP1112_24</name>
    <name evidence="2" type="ORF">UFOVP1385_45</name>
    <name evidence="3" type="ORF">UFOVP1478_45</name>
</gene>
<evidence type="ECO:0000313" key="2">
    <source>
        <dbReference type="EMBL" id="CAB4204237.1"/>
    </source>
</evidence>
<accession>A0A6J5S6W3</accession>
<reference evidence="2" key="1">
    <citation type="submission" date="2020-05" db="EMBL/GenBank/DDBJ databases">
        <authorList>
            <person name="Chiriac C."/>
            <person name="Salcher M."/>
            <person name="Ghai R."/>
            <person name="Kavagutti S V."/>
        </authorList>
    </citation>
    <scope>NUCLEOTIDE SEQUENCE</scope>
</reference>
<dbReference type="EMBL" id="LR797425">
    <property type="protein sequence ID" value="CAB4215641.1"/>
    <property type="molecule type" value="Genomic_DNA"/>
</dbReference>
<organism evidence="2">
    <name type="scientific">uncultured Caudovirales phage</name>
    <dbReference type="NCBI Taxonomy" id="2100421"/>
    <lineage>
        <taxon>Viruses</taxon>
        <taxon>Duplodnaviria</taxon>
        <taxon>Heunggongvirae</taxon>
        <taxon>Uroviricota</taxon>
        <taxon>Caudoviricetes</taxon>
        <taxon>Peduoviridae</taxon>
        <taxon>Maltschvirus</taxon>
        <taxon>Maltschvirus maltsch</taxon>
    </lineage>
</organism>
<evidence type="ECO:0000313" key="3">
    <source>
        <dbReference type="EMBL" id="CAB4215641.1"/>
    </source>
</evidence>
<dbReference type="EMBL" id="LR797335">
    <property type="protein sequence ID" value="CAB4204237.1"/>
    <property type="molecule type" value="Genomic_DNA"/>
</dbReference>
<dbReference type="EMBL" id="LR797063">
    <property type="protein sequence ID" value="CAB4184691.1"/>
    <property type="molecule type" value="Genomic_DNA"/>
</dbReference>
<proteinExistence type="predicted"/>
<evidence type="ECO:0000313" key="1">
    <source>
        <dbReference type="EMBL" id="CAB4184691.1"/>
    </source>
</evidence>